<evidence type="ECO:0008006" key="4">
    <source>
        <dbReference type="Google" id="ProtNLM"/>
    </source>
</evidence>
<keyword evidence="3" id="KW-1185">Reference proteome</keyword>
<gene>
    <name evidence="2" type="ORF">WJX72_002937</name>
</gene>
<evidence type="ECO:0000256" key="1">
    <source>
        <dbReference type="SAM" id="SignalP"/>
    </source>
</evidence>
<feature type="chain" id="PRO_5043856017" description="Ubiquitin-like protease family profile domain-containing protein" evidence="1">
    <location>
        <begin position="20"/>
        <end position="275"/>
    </location>
</feature>
<dbReference type="InterPro" id="IPR038765">
    <property type="entry name" value="Papain-like_cys_pep_sf"/>
</dbReference>
<accession>A0AAW1QB63</accession>
<dbReference type="SUPFAM" id="SSF54001">
    <property type="entry name" value="Cysteine proteinases"/>
    <property type="match status" value="1"/>
</dbReference>
<dbReference type="EMBL" id="JALJOR010000004">
    <property type="protein sequence ID" value="KAK9817842.1"/>
    <property type="molecule type" value="Genomic_DNA"/>
</dbReference>
<organism evidence="2 3">
    <name type="scientific">[Myrmecia] bisecta</name>
    <dbReference type="NCBI Taxonomy" id="41462"/>
    <lineage>
        <taxon>Eukaryota</taxon>
        <taxon>Viridiplantae</taxon>
        <taxon>Chlorophyta</taxon>
        <taxon>core chlorophytes</taxon>
        <taxon>Trebouxiophyceae</taxon>
        <taxon>Trebouxiales</taxon>
        <taxon>Trebouxiaceae</taxon>
        <taxon>Myrmecia</taxon>
    </lineage>
</organism>
<evidence type="ECO:0000313" key="3">
    <source>
        <dbReference type="Proteomes" id="UP001489004"/>
    </source>
</evidence>
<feature type="signal peptide" evidence="1">
    <location>
        <begin position="1"/>
        <end position="19"/>
    </location>
</feature>
<evidence type="ECO:0000313" key="2">
    <source>
        <dbReference type="EMBL" id="KAK9817842.1"/>
    </source>
</evidence>
<dbReference type="AlphaFoldDB" id="A0AAW1QB63"/>
<comment type="caution">
    <text evidence="2">The sequence shown here is derived from an EMBL/GenBank/DDBJ whole genome shotgun (WGS) entry which is preliminary data.</text>
</comment>
<reference evidence="2 3" key="1">
    <citation type="journal article" date="2024" name="Nat. Commun.">
        <title>Phylogenomics reveals the evolutionary origins of lichenization in chlorophyte algae.</title>
        <authorList>
            <person name="Puginier C."/>
            <person name="Libourel C."/>
            <person name="Otte J."/>
            <person name="Skaloud P."/>
            <person name="Haon M."/>
            <person name="Grisel S."/>
            <person name="Petersen M."/>
            <person name="Berrin J.G."/>
            <person name="Delaux P.M."/>
            <person name="Dal Grande F."/>
            <person name="Keller J."/>
        </authorList>
    </citation>
    <scope>NUCLEOTIDE SEQUENCE [LARGE SCALE GENOMIC DNA]</scope>
    <source>
        <strain evidence="2 3">SAG 2043</strain>
    </source>
</reference>
<dbReference type="Proteomes" id="UP001489004">
    <property type="component" value="Unassembled WGS sequence"/>
</dbReference>
<keyword evidence="1" id="KW-0732">Signal</keyword>
<name>A0AAW1QB63_9CHLO</name>
<sequence length="275" mass="30033">MDAMGHSLLTHVIAGLAAARVSPCQEDYKHGIRAGNFKVCPREGGTERRMYAPYAFDSYVHEIGHFAMLQLCQPLFGRVLAGQQHYIFVCSDKLPDKVACDVSFKLDDDGRQNTLAPVNLAGCSDVTFVLEHDHWTCVAVDHATACVWVYSSLPAGGGRLAASLLARAQTLGYRVLDCASSWQRQGRTCGSHCLLFALSWMLDVHGMRTTQTPAKYAHLVAACGPDTDFVASVVVKLWMSGSVTLGNVRYAMVREDVQTAETGSQTRRRLGCCTV</sequence>
<proteinExistence type="predicted"/>
<protein>
    <recommendedName>
        <fullName evidence="4">Ubiquitin-like protease family profile domain-containing protein</fullName>
    </recommendedName>
</protein>